<dbReference type="EMBL" id="JANFQO010000009">
    <property type="protein sequence ID" value="MCQ4165360.1"/>
    <property type="molecule type" value="Genomic_DNA"/>
</dbReference>
<reference evidence="2" key="1">
    <citation type="submission" date="2022-07" db="EMBL/GenBank/DDBJ databases">
        <title>Tahibacter sp., a new gammaproteobacterium isolated from the silt sample collected at pig farm.</title>
        <authorList>
            <person name="Chen H."/>
        </authorList>
    </citation>
    <scope>NUCLEOTIDE SEQUENCE</scope>
    <source>
        <strain evidence="2">P2K</strain>
    </source>
</reference>
<dbReference type="PANTHER" id="PTHR35006">
    <property type="entry name" value="GLYOXALASE FAMILY PROTEIN (AFU_ORTHOLOGUE AFUA_5G14830)"/>
    <property type="match status" value="1"/>
</dbReference>
<name>A0ABT1QSU5_9GAMM</name>
<organism evidence="2 3">
    <name type="scientific">Tahibacter harae</name>
    <dbReference type="NCBI Taxonomy" id="2963937"/>
    <lineage>
        <taxon>Bacteria</taxon>
        <taxon>Pseudomonadati</taxon>
        <taxon>Pseudomonadota</taxon>
        <taxon>Gammaproteobacteria</taxon>
        <taxon>Lysobacterales</taxon>
        <taxon>Rhodanobacteraceae</taxon>
        <taxon>Tahibacter</taxon>
    </lineage>
</organism>
<dbReference type="InterPro" id="IPR037523">
    <property type="entry name" value="VOC_core"/>
</dbReference>
<evidence type="ECO:0000313" key="3">
    <source>
        <dbReference type="Proteomes" id="UP001165498"/>
    </source>
</evidence>
<protein>
    <submittedName>
        <fullName evidence="2">VOC family protein</fullName>
    </submittedName>
</protein>
<proteinExistence type="predicted"/>
<sequence length="124" mass="12876">MIDHLELLVADTAESIRFFSAALAPLGYALHVQGPSNGFGTGMDALDFWLKPGGPSAPRPHVAFQCADRAAVDAAHAAALAGGGSDNRAPAVLAHIHPNYYAGFVHDPDGHLIEFVCHRAPAGA</sequence>
<dbReference type="InterPro" id="IPR004360">
    <property type="entry name" value="Glyas_Fos-R_dOase_dom"/>
</dbReference>
<dbReference type="Gene3D" id="3.10.180.10">
    <property type="entry name" value="2,3-Dihydroxybiphenyl 1,2-Dioxygenase, domain 1"/>
    <property type="match status" value="1"/>
</dbReference>
<evidence type="ECO:0000313" key="2">
    <source>
        <dbReference type="EMBL" id="MCQ4165360.1"/>
    </source>
</evidence>
<accession>A0ABT1QSU5</accession>
<dbReference type="Proteomes" id="UP001165498">
    <property type="component" value="Unassembled WGS sequence"/>
</dbReference>
<keyword evidence="3" id="KW-1185">Reference proteome</keyword>
<dbReference type="InterPro" id="IPR029068">
    <property type="entry name" value="Glyas_Bleomycin-R_OHBP_Dase"/>
</dbReference>
<gene>
    <name evidence="2" type="ORF">NM961_11630</name>
</gene>
<dbReference type="SUPFAM" id="SSF54593">
    <property type="entry name" value="Glyoxalase/Bleomycin resistance protein/Dihydroxybiphenyl dioxygenase"/>
    <property type="match status" value="1"/>
</dbReference>
<dbReference type="PANTHER" id="PTHR35006:SF2">
    <property type="entry name" value="GLYOXALASE FAMILY PROTEIN (AFU_ORTHOLOGUE AFUA_5G14830)"/>
    <property type="match status" value="1"/>
</dbReference>
<dbReference type="Pfam" id="PF00903">
    <property type="entry name" value="Glyoxalase"/>
    <property type="match status" value="1"/>
</dbReference>
<dbReference type="RefSeq" id="WP_255914516.1">
    <property type="nucleotide sequence ID" value="NZ_JANFQO010000009.1"/>
</dbReference>
<feature type="domain" description="VOC" evidence="1">
    <location>
        <begin position="1"/>
        <end position="118"/>
    </location>
</feature>
<evidence type="ECO:0000259" key="1">
    <source>
        <dbReference type="PROSITE" id="PS51819"/>
    </source>
</evidence>
<comment type="caution">
    <text evidence="2">The sequence shown here is derived from an EMBL/GenBank/DDBJ whole genome shotgun (WGS) entry which is preliminary data.</text>
</comment>
<dbReference type="PROSITE" id="PS51819">
    <property type="entry name" value="VOC"/>
    <property type="match status" value="1"/>
</dbReference>